<dbReference type="PANTHER" id="PTHR10625">
    <property type="entry name" value="HISTONE DEACETYLASE HDAC1-RELATED"/>
    <property type="match status" value="1"/>
</dbReference>
<evidence type="ECO:0000313" key="4">
    <source>
        <dbReference type="Proteomes" id="UP000036700"/>
    </source>
</evidence>
<comment type="similarity">
    <text evidence="1">Belongs to the histone deacetylase family.</text>
</comment>
<reference evidence="4" key="1">
    <citation type="submission" date="2015-06" db="EMBL/GenBank/DDBJ databases">
        <authorList>
            <person name="Lim Y.L."/>
            <person name="Ee R."/>
            <person name="Yong D."/>
            <person name="How K.Y."/>
            <person name="Yin W.F."/>
            <person name="Chan K.G."/>
        </authorList>
    </citation>
    <scope>NUCLEOTIDE SEQUENCE [LARGE SCALE GENOMIC DNA]</scope>
    <source>
        <strain evidence="4">DSM 25325</strain>
    </source>
</reference>
<dbReference type="RefSeq" id="WP_047213523.1">
    <property type="nucleotide sequence ID" value="NZ_CP011568.3"/>
</dbReference>
<accession>A0A0G3ESU2</accession>
<dbReference type="EMBL" id="CP011568">
    <property type="protein sequence ID" value="AKJ67786.1"/>
    <property type="molecule type" value="Genomic_DNA"/>
</dbReference>
<dbReference type="InterPro" id="IPR000286">
    <property type="entry name" value="HDACs"/>
</dbReference>
<evidence type="ECO:0000256" key="1">
    <source>
        <dbReference type="ARBA" id="ARBA00005947"/>
    </source>
</evidence>
<evidence type="ECO:0000259" key="2">
    <source>
        <dbReference type="Pfam" id="PF00850"/>
    </source>
</evidence>
<dbReference type="InterPro" id="IPR037138">
    <property type="entry name" value="His_deacetylse_dom_sf"/>
</dbReference>
<dbReference type="STRING" id="445709.ABW99_05680"/>
<dbReference type="PANTHER" id="PTHR10625:SF10">
    <property type="entry name" value="HISTONE DEACETYLASE HDAC1"/>
    <property type="match status" value="1"/>
</dbReference>
<dbReference type="SUPFAM" id="SSF52768">
    <property type="entry name" value="Arginase/deacetylase"/>
    <property type="match status" value="1"/>
</dbReference>
<dbReference type="Proteomes" id="UP000036700">
    <property type="component" value="Chromosome"/>
</dbReference>
<dbReference type="CDD" id="cd11599">
    <property type="entry name" value="HDAC_classII_2"/>
    <property type="match status" value="1"/>
</dbReference>
<organism evidence="3 4">
    <name type="scientific">Pandoraea thiooxydans</name>
    <dbReference type="NCBI Taxonomy" id="445709"/>
    <lineage>
        <taxon>Bacteria</taxon>
        <taxon>Pseudomonadati</taxon>
        <taxon>Pseudomonadota</taxon>
        <taxon>Betaproteobacteria</taxon>
        <taxon>Burkholderiales</taxon>
        <taxon>Burkholderiaceae</taxon>
        <taxon>Pandoraea</taxon>
    </lineage>
</organism>
<dbReference type="KEGG" id="ptx:ABW99_05680"/>
<name>A0A0G3ESU2_9BURK</name>
<gene>
    <name evidence="3" type="ORF">ABW99_05680</name>
</gene>
<dbReference type="AlphaFoldDB" id="A0A0G3ESU2"/>
<feature type="domain" description="Histone deacetylase" evidence="2">
    <location>
        <begin position="21"/>
        <end position="307"/>
    </location>
</feature>
<dbReference type="PRINTS" id="PR01270">
    <property type="entry name" value="HDASUPER"/>
</dbReference>
<sequence>MMPTLVISHEACLEHRPGPGHPESPERLKAVLAALRSPQFAALAWRDAPLGTLEQVRLIHDPAFVDEVADIAPRQGFTPLDGGDTVMSPGSWEAVMRCVGAACAGVDAVLGGQARNVFCATRPCGHHAEPARAMGFCIFNQAAIAAAYAHETHRLARVAVVDFDVHHGNGTQAAFYNRPELFYASSHQSPLYPGTGSAAETGVSHNIVNVPLPRGCGSETFRERIEAEMLPALREFEPQLLIISAGFDAHRLDPLAGLNLEDADFAWITRELMQIAEVACDGRIVSILEGGYSLEGLATGTMAHVRELMWE</sequence>
<dbReference type="OrthoDB" id="9808367at2"/>
<dbReference type="InterPro" id="IPR023801">
    <property type="entry name" value="His_deacetylse_dom"/>
</dbReference>
<dbReference type="Pfam" id="PF00850">
    <property type="entry name" value="Hist_deacetyl"/>
    <property type="match status" value="1"/>
</dbReference>
<dbReference type="PATRIC" id="fig|445709.3.peg.1223"/>
<evidence type="ECO:0000313" key="3">
    <source>
        <dbReference type="EMBL" id="AKJ67786.1"/>
    </source>
</evidence>
<dbReference type="GO" id="GO:0004407">
    <property type="term" value="F:histone deacetylase activity"/>
    <property type="evidence" value="ECO:0007669"/>
    <property type="project" value="TreeGrafter"/>
</dbReference>
<dbReference type="GO" id="GO:0040029">
    <property type="term" value="P:epigenetic regulation of gene expression"/>
    <property type="evidence" value="ECO:0007669"/>
    <property type="project" value="TreeGrafter"/>
</dbReference>
<protein>
    <submittedName>
        <fullName evidence="3">Acetoin utilization protein</fullName>
    </submittedName>
</protein>
<dbReference type="InterPro" id="IPR023696">
    <property type="entry name" value="Ureohydrolase_dom_sf"/>
</dbReference>
<proteinExistence type="inferred from homology"/>
<keyword evidence="4" id="KW-1185">Reference proteome</keyword>
<dbReference type="Gene3D" id="3.40.800.20">
    <property type="entry name" value="Histone deacetylase domain"/>
    <property type="match status" value="1"/>
</dbReference>